<dbReference type="EMBL" id="RAPO01000003">
    <property type="protein sequence ID" value="RKD93435.1"/>
    <property type="molecule type" value="Genomic_DNA"/>
</dbReference>
<dbReference type="Pfam" id="PF15915">
    <property type="entry name" value="BAT"/>
    <property type="match status" value="1"/>
</dbReference>
<dbReference type="SUPFAM" id="SSF55785">
    <property type="entry name" value="PYP-like sensor domain (PAS domain)"/>
    <property type="match status" value="1"/>
</dbReference>
<dbReference type="OrthoDB" id="106505at2157"/>
<sequence length="660" mass="71216">MTNADPAAGAESTSPAAAALERVVAPVISVADGTIAYANRAARDAFGIDTESGPRDPATLASWPSLEAAIEETVVGTVRTVPLEDDRYDARVHRDEDGVTIVFESTARTDAEPDAAAAFDAGAEQSADADDSAPASPPATDRTVKERALEEAPVGITISDPDREDNPLVYVNDAYQEMTGYSYDDVVGRNCRFLQGEDSDPAAIAEMAAAIDEDRPVTVELKNYRKDGTEFWNEVTIAPVRNDAGEVTNYVGFQNDITARKEAERALERRTEELEYVLDRVEGLVRDVTASVAGSTDRGELEAAVCERIADEPAYEGVWIGERNPATGTIDVRTNAGTSVVDDSISADGDHPAAAALSSDGVSVGTVDGATLAAFPLQYNEIEYGVLTVRLADGTDVDERESAILSALARAIASGINARETSRMLATDAVVAVEFEVRDRRVAPVALSADADCRLEYRRSVHRTGGTRNGDGQERTTSLFTATGASAAELTDAAAALPNVDCRIVVERDEECLIELERDDDLVGWLSERGVRTHAIESEDGSATVTLEIPRSANVRSIVESLEDRYEGTDVRSFQQRDRGGDTRQEFAGRLEDDLTERQLDALRRAYLGGYFEWPRPTTGEELAQSMDVSRPTFHEHLRTAEAKLCRAFFDDAADANESA</sequence>
<dbReference type="InterPro" id="IPR031803">
    <property type="entry name" value="BAT_GAF/HTH-assoc"/>
</dbReference>
<dbReference type="Pfam" id="PF04967">
    <property type="entry name" value="HTH_10"/>
    <property type="match status" value="1"/>
</dbReference>
<dbReference type="InterPro" id="IPR000014">
    <property type="entry name" value="PAS"/>
</dbReference>
<evidence type="ECO:0000256" key="6">
    <source>
        <dbReference type="SAM" id="MobiDB-lite"/>
    </source>
</evidence>
<dbReference type="NCBIfam" id="TIGR00229">
    <property type="entry name" value="sensory_box"/>
    <property type="match status" value="1"/>
</dbReference>
<reference evidence="9 10" key="1">
    <citation type="submission" date="2018-09" db="EMBL/GenBank/DDBJ databases">
        <title>Genomic Encyclopedia of Archaeal and Bacterial Type Strains, Phase II (KMG-II): from individual species to whole genera.</title>
        <authorList>
            <person name="Goeker M."/>
        </authorList>
    </citation>
    <scope>NUCLEOTIDE SEQUENCE [LARGE SCALE GENOMIC DNA]</scope>
    <source>
        <strain evidence="9 10">DSM 13151</strain>
    </source>
</reference>
<dbReference type="PROSITE" id="PS50112">
    <property type="entry name" value="PAS"/>
    <property type="match status" value="1"/>
</dbReference>
<keyword evidence="2" id="KW-0288">FMN</keyword>
<dbReference type="CDD" id="cd00130">
    <property type="entry name" value="PAS"/>
    <property type="match status" value="1"/>
</dbReference>
<evidence type="ECO:0000313" key="9">
    <source>
        <dbReference type="EMBL" id="RKD93435.1"/>
    </source>
</evidence>
<keyword evidence="10" id="KW-1185">Reference proteome</keyword>
<organism evidence="9 10">
    <name type="scientific">Halopiger aswanensis</name>
    <dbReference type="NCBI Taxonomy" id="148449"/>
    <lineage>
        <taxon>Archaea</taxon>
        <taxon>Methanobacteriati</taxon>
        <taxon>Methanobacteriota</taxon>
        <taxon>Stenosarchaea group</taxon>
        <taxon>Halobacteria</taxon>
        <taxon>Halobacteriales</taxon>
        <taxon>Natrialbaceae</taxon>
        <taxon>Halopiger</taxon>
    </lineage>
</organism>
<name>A0A3R7HWD1_9EURY</name>
<dbReference type="Pfam" id="PF13426">
    <property type="entry name" value="PAS_9"/>
    <property type="match status" value="1"/>
</dbReference>
<dbReference type="PANTHER" id="PTHR47429:SF2">
    <property type="entry name" value="PROTEIN TWIN LOV 1"/>
    <property type="match status" value="1"/>
</dbReference>
<dbReference type="Gene3D" id="3.30.450.20">
    <property type="entry name" value="PAS domain"/>
    <property type="match status" value="1"/>
</dbReference>
<evidence type="ECO:0000256" key="2">
    <source>
        <dbReference type="ARBA" id="ARBA00022643"/>
    </source>
</evidence>
<dbReference type="RefSeq" id="WP_120245451.1">
    <property type="nucleotide sequence ID" value="NZ_RAPO01000003.1"/>
</dbReference>
<evidence type="ECO:0000259" key="7">
    <source>
        <dbReference type="PROSITE" id="PS50112"/>
    </source>
</evidence>
<dbReference type="SMART" id="SM00086">
    <property type="entry name" value="PAC"/>
    <property type="match status" value="1"/>
</dbReference>
<evidence type="ECO:0000313" key="10">
    <source>
        <dbReference type="Proteomes" id="UP000283805"/>
    </source>
</evidence>
<dbReference type="InterPro" id="IPR035965">
    <property type="entry name" value="PAS-like_dom_sf"/>
</dbReference>
<accession>A0A3R7HWD1</accession>
<dbReference type="PANTHER" id="PTHR47429">
    <property type="entry name" value="PROTEIN TWIN LOV 1"/>
    <property type="match status" value="1"/>
</dbReference>
<comment type="caution">
    <text evidence="9">The sequence shown here is derived from an EMBL/GenBank/DDBJ whole genome shotgun (WGS) entry which is preliminary data.</text>
</comment>
<dbReference type="SMART" id="SM00091">
    <property type="entry name" value="PAS"/>
    <property type="match status" value="2"/>
</dbReference>
<dbReference type="InterPro" id="IPR001610">
    <property type="entry name" value="PAC"/>
</dbReference>
<evidence type="ECO:0000256" key="1">
    <source>
        <dbReference type="ARBA" id="ARBA00022630"/>
    </source>
</evidence>
<feature type="region of interest" description="Disordered" evidence="6">
    <location>
        <begin position="119"/>
        <end position="149"/>
    </location>
</feature>
<keyword evidence="3" id="KW-0157">Chromophore</keyword>
<feature type="domain" description="PAC" evidence="8">
    <location>
        <begin position="217"/>
        <end position="269"/>
    </location>
</feature>
<dbReference type="InterPro" id="IPR000700">
    <property type="entry name" value="PAS-assoc_C"/>
</dbReference>
<dbReference type="AlphaFoldDB" id="A0A3R7HWD1"/>
<feature type="domain" description="PAS" evidence="7">
    <location>
        <begin position="141"/>
        <end position="214"/>
    </location>
</feature>
<gene>
    <name evidence="9" type="ORF">ATJ93_3059</name>
</gene>
<keyword evidence="5" id="KW-0804">Transcription</keyword>
<dbReference type="PROSITE" id="PS50113">
    <property type="entry name" value="PAC"/>
    <property type="match status" value="1"/>
</dbReference>
<evidence type="ECO:0000259" key="8">
    <source>
        <dbReference type="PROSITE" id="PS50113"/>
    </source>
</evidence>
<dbReference type="InterPro" id="IPR007050">
    <property type="entry name" value="HTH_bacterioopsin"/>
</dbReference>
<evidence type="ECO:0000256" key="4">
    <source>
        <dbReference type="ARBA" id="ARBA00023015"/>
    </source>
</evidence>
<proteinExistence type="predicted"/>
<dbReference type="Proteomes" id="UP000283805">
    <property type="component" value="Unassembled WGS sequence"/>
</dbReference>
<evidence type="ECO:0000256" key="3">
    <source>
        <dbReference type="ARBA" id="ARBA00022991"/>
    </source>
</evidence>
<keyword evidence="4" id="KW-0805">Transcription regulation</keyword>
<keyword evidence="1" id="KW-0285">Flavoprotein</keyword>
<evidence type="ECO:0000256" key="5">
    <source>
        <dbReference type="ARBA" id="ARBA00023163"/>
    </source>
</evidence>
<protein>
    <submittedName>
        <fullName evidence="9">PAS domain S-box-containing protein</fullName>
    </submittedName>
</protein>